<dbReference type="GeneTree" id="ENSGT00960000188608"/>
<dbReference type="Ensembl" id="ENSCPBT00000015561.1">
    <property type="protein sequence ID" value="ENSCPBP00000013096.1"/>
    <property type="gene ID" value="ENSCPBG00000009833.1"/>
</dbReference>
<dbReference type="OMA" id="CQVTTIV"/>
<evidence type="ECO:0008006" key="3">
    <source>
        <dbReference type="Google" id="ProtNLM"/>
    </source>
</evidence>
<keyword evidence="2" id="KW-1185">Reference proteome</keyword>
<accession>A0A8C3HAF4</accession>
<dbReference type="Proteomes" id="UP000694380">
    <property type="component" value="Unplaced"/>
</dbReference>
<evidence type="ECO:0000313" key="1">
    <source>
        <dbReference type="Ensembl" id="ENSCPBP00000013096.1"/>
    </source>
</evidence>
<dbReference type="PANTHER" id="PTHR48424">
    <property type="entry name" value="DYNEIN LIGHT CHAIN-RELATED"/>
    <property type="match status" value="1"/>
</dbReference>
<evidence type="ECO:0000313" key="2">
    <source>
        <dbReference type="Proteomes" id="UP000694380"/>
    </source>
</evidence>
<name>A0A8C3HAF4_CHRPI</name>
<reference evidence="1" key="2">
    <citation type="submission" date="2025-09" db="UniProtKB">
        <authorList>
            <consortium name="Ensembl"/>
        </authorList>
    </citation>
    <scope>IDENTIFICATION</scope>
</reference>
<dbReference type="AlphaFoldDB" id="A0A8C3HAF4"/>
<organism evidence="1 2">
    <name type="scientific">Chrysemys picta bellii</name>
    <name type="common">Western painted turtle</name>
    <name type="synonym">Emys bellii</name>
    <dbReference type="NCBI Taxonomy" id="8478"/>
    <lineage>
        <taxon>Eukaryota</taxon>
        <taxon>Metazoa</taxon>
        <taxon>Chordata</taxon>
        <taxon>Craniata</taxon>
        <taxon>Vertebrata</taxon>
        <taxon>Euteleostomi</taxon>
        <taxon>Archelosauria</taxon>
        <taxon>Testudinata</taxon>
        <taxon>Testudines</taxon>
        <taxon>Cryptodira</taxon>
        <taxon>Durocryptodira</taxon>
        <taxon>Testudinoidea</taxon>
        <taxon>Emydidae</taxon>
        <taxon>Chrysemys</taxon>
    </lineage>
</organism>
<reference evidence="1" key="1">
    <citation type="submission" date="2025-08" db="UniProtKB">
        <authorList>
            <consortium name="Ensembl"/>
        </authorList>
    </citation>
    <scope>IDENTIFICATION</scope>
</reference>
<protein>
    <recommendedName>
        <fullName evidence="3">Dynein light chain</fullName>
    </recommendedName>
</protein>
<dbReference type="PANTHER" id="PTHR48424:SF2">
    <property type="entry name" value="DYNEIN LIGHT CHAIN"/>
    <property type="match status" value="1"/>
</dbReference>
<sequence>ILEQQNCNLTQVKIDEVLCLMCYIAAKISANNAVPSRVVFLVKFLKGREIYSILLHVLRHVCILDHSLSVRHCEPKAEHKVLRCAHRILLQFFHALDYMVYIT</sequence>
<proteinExistence type="predicted"/>